<sequence length="796" mass="86181">MEYFNSKKTAAVALLQATTLVSARSLWSTLPATYAPQSSDDTILKTTYPLGNGKLGAMPFGPPGAEKLSLNVDSLWNGGPFESSDYTGGNPSSSKADALPGIRSFIFENGSGNVTALYGSGGHYGSYRAMGNISIAIDHDKSYSGYKRTLDLSRGVYETTYTVGNVKFTTNLFCSYPAQACVFNIASTTALPKAAVKFENLLVDTSLAKASCSNGFAQLSGTTQLGPPDGMKYEARAKASDGSTTACSNDGTLTITPAKGSKSLTIVFGANTNYDQKKGNAQNNYSFKGVDPGPGVEASVSKAAQTGFKDLLAKHVSDYTGLFSTFSLNLPDPYGSAKKDTASVISQYSVDGKGDPFVEGLLFDYSRYMLITSSRDNSLPANLQGRWAEQLSPAWSADYHANINIQMNYWAADQTGLTKTQPALWNYMQDTWVPRGVETAKLLYNASGWVTHSEMNIFGHTAMKDDATWANYPASAAWMMQHVWDNFEYARDVSWLKSQGYPLIKGVAQFWLSQLQDDAFSKDGTLVVNPCNSPEHGPTTFGCAHFQQVIHQVFEAVLASGEFVSEQDTAFKNDVTSKLASLDKGLHFTTWGGIKEWKVPDSYGFDAKNTHRHLSHLVGWHPGYSISSFQGGYTNSTIQKAVAETLKSRGPGNADDANSGWEKVWRAACWARLNNTEEAYYELRYAIDMNFANNGFSMYSALSAPFQIDANFGLAGAMLSMLVVDLPQKHGETGPRKVILGPAIPATWGGGSVKGLRLRGGYSVDFEWDGNGKVNKAKLVGSGKPVKLYNVDGKVL</sequence>
<dbReference type="Pfam" id="PF14498">
    <property type="entry name" value="Glyco_hyd_65N_2"/>
    <property type="match status" value="1"/>
</dbReference>
<dbReference type="InterPro" id="IPR012341">
    <property type="entry name" value="6hp_glycosidase-like_sf"/>
</dbReference>
<feature type="domain" description="Glycosyl hydrolase family 95 catalytic" evidence="4">
    <location>
        <begin position="308"/>
        <end position="722"/>
    </location>
</feature>
<evidence type="ECO:0000259" key="3">
    <source>
        <dbReference type="Pfam" id="PF21307"/>
    </source>
</evidence>
<protein>
    <submittedName>
        <fullName evidence="5">Alpha-fucosidase</fullName>
    </submittedName>
</protein>
<dbReference type="STRING" id="1380566.A0A179FIH9"/>
<evidence type="ECO:0000313" key="5">
    <source>
        <dbReference type="EMBL" id="OAQ65435.1"/>
    </source>
</evidence>
<evidence type="ECO:0000256" key="1">
    <source>
        <dbReference type="SAM" id="SignalP"/>
    </source>
</evidence>
<feature type="domain" description="Alpha fucosidase A-like C-terminal" evidence="3">
    <location>
        <begin position="740"/>
        <end position="780"/>
    </location>
</feature>
<dbReference type="InterPro" id="IPR027414">
    <property type="entry name" value="GH95_N_dom"/>
</dbReference>
<dbReference type="GO" id="GO:0005975">
    <property type="term" value="P:carbohydrate metabolic process"/>
    <property type="evidence" value="ECO:0007669"/>
    <property type="project" value="InterPro"/>
</dbReference>
<dbReference type="Proteomes" id="UP000078397">
    <property type="component" value="Unassembled WGS sequence"/>
</dbReference>
<organism evidence="5 6">
    <name type="scientific">Pochonia chlamydosporia 170</name>
    <dbReference type="NCBI Taxonomy" id="1380566"/>
    <lineage>
        <taxon>Eukaryota</taxon>
        <taxon>Fungi</taxon>
        <taxon>Dikarya</taxon>
        <taxon>Ascomycota</taxon>
        <taxon>Pezizomycotina</taxon>
        <taxon>Sordariomycetes</taxon>
        <taxon>Hypocreomycetidae</taxon>
        <taxon>Hypocreales</taxon>
        <taxon>Clavicipitaceae</taxon>
        <taxon>Pochonia</taxon>
    </lineage>
</organism>
<evidence type="ECO:0000259" key="4">
    <source>
        <dbReference type="Pfam" id="PF22124"/>
    </source>
</evidence>
<dbReference type="GeneID" id="28858094"/>
<feature type="signal peptide" evidence="1">
    <location>
        <begin position="1"/>
        <end position="23"/>
    </location>
</feature>
<name>A0A179FIH9_METCM</name>
<keyword evidence="6" id="KW-1185">Reference proteome</keyword>
<dbReference type="InterPro" id="IPR016518">
    <property type="entry name" value="Alpha-L-fucosidase"/>
</dbReference>
<dbReference type="EMBL" id="LSBJ02000005">
    <property type="protein sequence ID" value="OAQ65435.1"/>
    <property type="molecule type" value="Genomic_DNA"/>
</dbReference>
<dbReference type="Pfam" id="PF22124">
    <property type="entry name" value="Glyco_hydro_95_cat"/>
    <property type="match status" value="1"/>
</dbReference>
<dbReference type="PANTHER" id="PTHR31084:SF3">
    <property type="entry name" value="ALPHA-FUCOSIDASE A"/>
    <property type="match status" value="1"/>
</dbReference>
<dbReference type="InterPro" id="IPR008928">
    <property type="entry name" value="6-hairpin_glycosidase_sf"/>
</dbReference>
<dbReference type="PANTHER" id="PTHR31084">
    <property type="entry name" value="ALPHA-L-FUCOSIDASE 2"/>
    <property type="match status" value="1"/>
</dbReference>
<dbReference type="OrthoDB" id="2848340at2759"/>
<dbReference type="Gene3D" id="1.50.10.10">
    <property type="match status" value="1"/>
</dbReference>
<feature type="chain" id="PRO_5008101716" evidence="1">
    <location>
        <begin position="24"/>
        <end position="796"/>
    </location>
</feature>
<evidence type="ECO:0000313" key="6">
    <source>
        <dbReference type="Proteomes" id="UP000078397"/>
    </source>
</evidence>
<dbReference type="InterPro" id="IPR054363">
    <property type="entry name" value="GH95_cat"/>
</dbReference>
<dbReference type="InterPro" id="IPR049053">
    <property type="entry name" value="AFCA-like_C"/>
</dbReference>
<feature type="domain" description="Glycosyl hydrolase family 95 N-terminal" evidence="2">
    <location>
        <begin position="26"/>
        <end position="276"/>
    </location>
</feature>
<comment type="caution">
    <text evidence="5">The sequence shown here is derived from an EMBL/GenBank/DDBJ whole genome shotgun (WGS) entry which is preliminary data.</text>
</comment>
<evidence type="ECO:0000259" key="2">
    <source>
        <dbReference type="Pfam" id="PF14498"/>
    </source>
</evidence>
<gene>
    <name evidence="5" type="ORF">VFPPC_16347</name>
</gene>
<dbReference type="Pfam" id="PF21307">
    <property type="entry name" value="Glyco_hydro_95_C"/>
    <property type="match status" value="1"/>
</dbReference>
<dbReference type="KEGG" id="pchm:VFPPC_16347"/>
<dbReference type="GO" id="GO:0004560">
    <property type="term" value="F:alpha-L-fucosidase activity"/>
    <property type="evidence" value="ECO:0007669"/>
    <property type="project" value="InterPro"/>
</dbReference>
<dbReference type="PIRSF" id="PIRSF007663">
    <property type="entry name" value="UCP007663"/>
    <property type="match status" value="1"/>
</dbReference>
<reference evidence="5 6" key="1">
    <citation type="journal article" date="2016" name="PLoS Pathog.">
        <title>Biosynthesis of antibiotic leucinostatins in bio-control fungus Purpureocillium lilacinum and their inhibition on phytophthora revealed by genome mining.</title>
        <authorList>
            <person name="Wang G."/>
            <person name="Liu Z."/>
            <person name="Lin R."/>
            <person name="Li E."/>
            <person name="Mao Z."/>
            <person name="Ling J."/>
            <person name="Yang Y."/>
            <person name="Yin W.B."/>
            <person name="Xie B."/>
        </authorList>
    </citation>
    <scope>NUCLEOTIDE SEQUENCE [LARGE SCALE GENOMIC DNA]</scope>
    <source>
        <strain evidence="5">170</strain>
    </source>
</reference>
<accession>A0A179FIH9</accession>
<dbReference type="AlphaFoldDB" id="A0A179FIH9"/>
<proteinExistence type="predicted"/>
<dbReference type="RefSeq" id="XP_018142749.1">
    <property type="nucleotide sequence ID" value="XM_018294100.1"/>
</dbReference>
<dbReference type="SUPFAM" id="SSF48208">
    <property type="entry name" value="Six-hairpin glycosidases"/>
    <property type="match status" value="1"/>
</dbReference>
<keyword evidence="1" id="KW-0732">Signal</keyword>